<comment type="caution">
    <text evidence="2">The sequence shown here is derived from an EMBL/GenBank/DDBJ whole genome shotgun (WGS) entry which is preliminary data.</text>
</comment>
<feature type="region of interest" description="Disordered" evidence="1">
    <location>
        <begin position="43"/>
        <end position="120"/>
    </location>
</feature>
<organism evidence="2 3">
    <name type="scientific">Digitaria exilis</name>
    <dbReference type="NCBI Taxonomy" id="1010633"/>
    <lineage>
        <taxon>Eukaryota</taxon>
        <taxon>Viridiplantae</taxon>
        <taxon>Streptophyta</taxon>
        <taxon>Embryophyta</taxon>
        <taxon>Tracheophyta</taxon>
        <taxon>Spermatophyta</taxon>
        <taxon>Magnoliopsida</taxon>
        <taxon>Liliopsida</taxon>
        <taxon>Poales</taxon>
        <taxon>Poaceae</taxon>
        <taxon>PACMAD clade</taxon>
        <taxon>Panicoideae</taxon>
        <taxon>Panicodae</taxon>
        <taxon>Paniceae</taxon>
        <taxon>Anthephorinae</taxon>
        <taxon>Digitaria</taxon>
    </lineage>
</organism>
<reference evidence="2" key="1">
    <citation type="submission" date="2020-07" db="EMBL/GenBank/DDBJ databases">
        <title>Genome sequence and genetic diversity analysis of an under-domesticated orphan crop, white fonio (Digitaria exilis).</title>
        <authorList>
            <person name="Bennetzen J.L."/>
            <person name="Chen S."/>
            <person name="Ma X."/>
            <person name="Wang X."/>
            <person name="Yssel A.E.J."/>
            <person name="Chaluvadi S.R."/>
            <person name="Johnson M."/>
            <person name="Gangashetty P."/>
            <person name="Hamidou F."/>
            <person name="Sanogo M.D."/>
            <person name="Zwaenepoel A."/>
            <person name="Wallace J."/>
            <person name="Van De Peer Y."/>
            <person name="Van Deynze A."/>
        </authorList>
    </citation>
    <scope>NUCLEOTIDE SEQUENCE</scope>
    <source>
        <tissue evidence="2">Leaves</tissue>
    </source>
</reference>
<dbReference type="AlphaFoldDB" id="A0A835F6C9"/>
<proteinExistence type="predicted"/>
<gene>
    <name evidence="2" type="ORF">HU200_017298</name>
</gene>
<keyword evidence="3" id="KW-1185">Reference proteome</keyword>
<feature type="compositionally biased region" description="Basic and acidic residues" evidence="1">
    <location>
        <begin position="92"/>
        <end position="104"/>
    </location>
</feature>
<evidence type="ECO:0000313" key="2">
    <source>
        <dbReference type="EMBL" id="KAF8729973.1"/>
    </source>
</evidence>
<dbReference type="EMBL" id="JACEFO010001620">
    <property type="protein sequence ID" value="KAF8729973.1"/>
    <property type="molecule type" value="Genomic_DNA"/>
</dbReference>
<feature type="compositionally biased region" description="Low complexity" evidence="1">
    <location>
        <begin position="110"/>
        <end position="119"/>
    </location>
</feature>
<dbReference type="Proteomes" id="UP000636709">
    <property type="component" value="Unassembled WGS sequence"/>
</dbReference>
<protein>
    <submittedName>
        <fullName evidence="2">Uncharacterized protein</fullName>
    </submittedName>
</protein>
<accession>A0A835F6C9</accession>
<name>A0A835F6C9_9POAL</name>
<sequence>MPESLMSQIDAAIASTEYAPRLRPPRPRPRLRLCLLAVAAAAHARGPGRGGPSFPSGLLRPEDRGRGIPCGVRGDRTPRAVAAGGAGELPAGEDRGRRQGEVHAGHRVRPAAQAAAPGAAEKEVRRFFSPSLQTADVTRSHQDMIRYAMH</sequence>
<evidence type="ECO:0000313" key="3">
    <source>
        <dbReference type="Proteomes" id="UP000636709"/>
    </source>
</evidence>
<evidence type="ECO:0000256" key="1">
    <source>
        <dbReference type="SAM" id="MobiDB-lite"/>
    </source>
</evidence>